<evidence type="ECO:0000256" key="5">
    <source>
        <dbReference type="ARBA" id="ARBA00022741"/>
    </source>
</evidence>
<keyword evidence="18" id="KW-0808">Transferase</keyword>
<dbReference type="GO" id="GO:0004114">
    <property type="term" value="F:3',5'-cyclic-nucleotide phosphodiesterase activity"/>
    <property type="evidence" value="ECO:0007669"/>
    <property type="project" value="InterPro"/>
</dbReference>
<dbReference type="PROSITE" id="PS00107">
    <property type="entry name" value="PROTEIN_KINASE_ATP"/>
    <property type="match status" value="1"/>
</dbReference>
<evidence type="ECO:0000256" key="10">
    <source>
        <dbReference type="ARBA" id="ARBA00023293"/>
    </source>
</evidence>
<dbReference type="PROSITE" id="PS00108">
    <property type="entry name" value="PROTEIN_KINASE_ST"/>
    <property type="match status" value="1"/>
</dbReference>
<evidence type="ECO:0000313" key="19">
    <source>
        <dbReference type="Proteomes" id="UP001153069"/>
    </source>
</evidence>
<dbReference type="PANTHER" id="PTHR11920:SF335">
    <property type="entry name" value="GUANYLATE CYCLASE"/>
    <property type="match status" value="1"/>
</dbReference>
<evidence type="ECO:0000313" key="18">
    <source>
        <dbReference type="EMBL" id="CAB9499442.1"/>
    </source>
</evidence>
<evidence type="ECO:0000256" key="15">
    <source>
        <dbReference type="SAM" id="SignalP"/>
    </source>
</evidence>
<evidence type="ECO:0000256" key="3">
    <source>
        <dbReference type="ARBA" id="ARBA00022527"/>
    </source>
</evidence>
<dbReference type="SMART" id="SM00044">
    <property type="entry name" value="CYCc"/>
    <property type="match status" value="1"/>
</dbReference>
<dbReference type="SMART" id="SM00471">
    <property type="entry name" value="HDc"/>
    <property type="match status" value="1"/>
</dbReference>
<dbReference type="GO" id="GO:0035556">
    <property type="term" value="P:intracellular signal transduction"/>
    <property type="evidence" value="ECO:0007669"/>
    <property type="project" value="InterPro"/>
</dbReference>
<keyword evidence="18" id="KW-0418">Kinase</keyword>
<evidence type="ECO:0000259" key="16">
    <source>
        <dbReference type="PROSITE" id="PS50011"/>
    </source>
</evidence>
<dbReference type="SUPFAM" id="SSF56112">
    <property type="entry name" value="Protein kinase-like (PK-like)"/>
    <property type="match status" value="1"/>
</dbReference>
<dbReference type="GO" id="GO:0001653">
    <property type="term" value="F:peptide receptor activity"/>
    <property type="evidence" value="ECO:0007669"/>
    <property type="project" value="TreeGrafter"/>
</dbReference>
<dbReference type="SUPFAM" id="SSF109604">
    <property type="entry name" value="HD-domain/PDEase-like"/>
    <property type="match status" value="1"/>
</dbReference>
<feature type="compositionally biased region" description="Low complexity" evidence="13">
    <location>
        <begin position="675"/>
        <end position="687"/>
    </location>
</feature>
<dbReference type="InterPro" id="IPR002073">
    <property type="entry name" value="PDEase_catalytic_dom"/>
</dbReference>
<evidence type="ECO:0000256" key="14">
    <source>
        <dbReference type="SAM" id="Phobius"/>
    </source>
</evidence>
<dbReference type="SMART" id="SM00220">
    <property type="entry name" value="S_TKc"/>
    <property type="match status" value="1"/>
</dbReference>
<dbReference type="GO" id="GO:0004383">
    <property type="term" value="F:guanylate cyclase activity"/>
    <property type="evidence" value="ECO:0007669"/>
    <property type="project" value="UniProtKB-EC"/>
</dbReference>
<dbReference type="GO" id="GO:0005524">
    <property type="term" value="F:ATP binding"/>
    <property type="evidence" value="ECO:0007669"/>
    <property type="project" value="UniProtKB-UniRule"/>
</dbReference>
<dbReference type="PROSITE" id="PS50194">
    <property type="entry name" value="FILAMIN_REPEAT"/>
    <property type="match status" value="1"/>
</dbReference>
<sequence length="1732" mass="193605">MMSRGLLSLLLLASFAHSTTASSNNSYSKFCHEETHPFDSFVHKSVYTVGVHAIRGLDSAVAETNMTFATYLTETAGKRFDPPIQFQVKPFYFDGIFNAIDNDELDFLYSNPGVYSCIGTEVGATALTTAVKRLTVRDKTFDLDVYGGVIAVRADNKEINSIGDLKDKIIGAGAIIDLMAGQMQIYEMGRAGLSYVNDPRQVVFTKNQIDVVNGVLDGIFDVGFIRTDQIEITEDEHGNLLDPDLFKIIEPKIYVMQNGDIFPFLHSTDIFPEWPLAAMDSVASDVALEVQEALLSFEKYAKVGDEVKKCKENLDADFCEAVEPWDYYAEAPCDTTHELAELASTASKVGLFAGFRTSRSYFELRTMQQEAGFMLQNDEGDWYCTRPSNLYEGITCPEGFFKRSEDEFLNGCAQVGLSCDQNEDYDCFCKPCVEAYDVDVYEHEAGAEDLHLVEHYGTSLPGCKKMSICGQVEQGESITLRIYDNEMRDGATVHVVSHAGDEEKELWVNHIEGTYAYEFTVFDKAVQTQVVDISVNGVPISQSPIRVMVVPKDCDVIYGESALRQADALGNCVCRDNTYELGSKCLEAHWFFLMIFGLAFAVLAVFVGMLLQYKKKQTDSVWHVSVDELHLNEPPEVIGQGAFGVVVLGQYRGTKVAVKRVLPPEIKQRKDSHHSSQLSGSGSLQLSNKAPSKTMTASMSKKDPKVSKPNVQFLAEVDGDIEAPPDKKHSSSNISMSNNKAWEELLLDDRKYNSALKVLETATLSNHGSSSWNGFYMASSSSRSRLSDMVPLWMRFDEHSRLRREFVNEMRLLSRLRHPCITTVMGAVIAPRVDPMLVMEYMEYGSLYDLLRNETMYAGGEIILQIIKDITQGINFLHSSRPPILHGDLKAKNILVDSRFRAKVADFGFSHIKCGTGKTKSVLQGTPIFLAPEYLKRKTEYSTECDMYSYGMILYEIYARSDPFEGEDLRDILPKVCHPRINKRPPVPEACPPKMAEVMKKCWSANPFFRPSAKDVDYILVEMSSKEAEPLVGMQQNKKERNRPTSLYDVFPKAVADALNAGKKVEPESHEIVTVVFSDIVGFTTISQTFEPIQVSKMLDRLYNAFDACATRHNVFKVETIGDAYMGVTNLSGQEFETHVKQVAEYAMEIIAAASKILIDEDAPEKGCVKIRVGFHSGPVVSNVIGSLNPRYGLFGDTVNTASRMESNSVVGRIHCTHAAAQLLMQQAPEIPVTLRGKIEVKGKGKMMTYWVGNEMIDMDLPPIPDVSEAASESVHNILADLANIEDEDDEEVDDAISAGDTTCTPKTEEMSDCPGSSFSSADQDDNINVVSDILLNLIKQIVAARPRNGAKRTPAEDAAIKELEQTIGKDVNLLEKASEAIVFPDTKDVRVRDLKRVVLGNEVQQQLHHFVEVVASKHNSEAPFHSFDHAVSVCEAANRWLYEASLKQSDTDDCVAGIATDSVSRFAAVIAALLHDVDHRSMPNSCLSSAEPTLHEKYRGKATQEQNSLEKGWEIWLRPEFADLRACIYQTKDEFVRFHQILVHEVIATDIFDPDMARDRLTRWEEAFDLTAEGTDRSSSDQKSVALLELLIQAADISHTMQSWTKYIRWNSALFHEMRRDYKLGLLQDDPCLTWYEGETKFFDTYVIPLAHRMQDCGVFGTSGVDCMRRAERNRRKWQQEGPGLVNSWVAVSQTADEFFPAVQPSDDAPDKKKLDTYLKMKKDLEVAAIA</sequence>
<keyword evidence="6 12" id="KW-0067">ATP-binding</keyword>
<dbReference type="GO" id="GO:0005886">
    <property type="term" value="C:plasma membrane"/>
    <property type="evidence" value="ECO:0007669"/>
    <property type="project" value="TreeGrafter"/>
</dbReference>
<evidence type="ECO:0000256" key="7">
    <source>
        <dbReference type="ARBA" id="ARBA00022989"/>
    </source>
</evidence>
<dbReference type="InterPro" id="IPR029787">
    <property type="entry name" value="Nucleotide_cyclase"/>
</dbReference>
<dbReference type="SUPFAM" id="SSF53850">
    <property type="entry name" value="Periplasmic binding protein-like II"/>
    <property type="match status" value="1"/>
</dbReference>
<protein>
    <recommendedName>
        <fullName evidence="2">guanylate cyclase</fullName>
        <ecNumber evidence="2">4.6.1.2</ecNumber>
    </recommendedName>
</protein>
<proteinExistence type="predicted"/>
<evidence type="ECO:0000256" key="4">
    <source>
        <dbReference type="ARBA" id="ARBA00022692"/>
    </source>
</evidence>
<evidence type="ECO:0000259" key="17">
    <source>
        <dbReference type="PROSITE" id="PS50125"/>
    </source>
</evidence>
<comment type="caution">
    <text evidence="18">The sequence shown here is derived from an EMBL/GenBank/DDBJ whole genome shotgun (WGS) entry which is preliminary data.</text>
</comment>
<dbReference type="InterPro" id="IPR036971">
    <property type="entry name" value="PDEase_catalytic_dom_sf"/>
</dbReference>
<dbReference type="CDD" id="cd07302">
    <property type="entry name" value="CHD"/>
    <property type="match status" value="1"/>
</dbReference>
<feature type="domain" description="Guanylate cyclase" evidence="17">
    <location>
        <begin position="1074"/>
        <end position="1206"/>
    </location>
</feature>
<evidence type="ECO:0000256" key="1">
    <source>
        <dbReference type="ARBA" id="ARBA00004167"/>
    </source>
</evidence>
<evidence type="ECO:0000256" key="2">
    <source>
        <dbReference type="ARBA" id="ARBA00012202"/>
    </source>
</evidence>
<keyword evidence="10" id="KW-0141">cGMP biosynthesis</keyword>
<dbReference type="Pfam" id="PF00233">
    <property type="entry name" value="PDEase_I"/>
    <property type="match status" value="1"/>
</dbReference>
<feature type="binding site" evidence="12">
    <location>
        <position position="659"/>
    </location>
    <ligand>
        <name>ATP</name>
        <dbReference type="ChEBI" id="CHEBI:30616"/>
    </ligand>
</feature>
<feature type="transmembrane region" description="Helical" evidence="14">
    <location>
        <begin position="590"/>
        <end position="611"/>
    </location>
</feature>
<dbReference type="Gene3D" id="3.30.200.20">
    <property type="entry name" value="Phosphorylase Kinase, domain 1"/>
    <property type="match status" value="1"/>
</dbReference>
<dbReference type="Gene3D" id="1.10.1300.10">
    <property type="entry name" value="3'5'-cyclic nucleotide phosphodiesterase, catalytic domain"/>
    <property type="match status" value="1"/>
</dbReference>
<dbReference type="Gene3D" id="1.10.510.10">
    <property type="entry name" value="Transferase(Phosphotransferase) domain 1"/>
    <property type="match status" value="1"/>
</dbReference>
<name>A0A9N8DA63_9STRA</name>
<dbReference type="GO" id="GO:0007168">
    <property type="term" value="P:receptor guanylyl cyclase signaling pathway"/>
    <property type="evidence" value="ECO:0007669"/>
    <property type="project" value="TreeGrafter"/>
</dbReference>
<dbReference type="Gene3D" id="3.40.190.10">
    <property type="entry name" value="Periplasmic binding protein-like II"/>
    <property type="match status" value="1"/>
</dbReference>
<feature type="region of interest" description="Disordered" evidence="13">
    <location>
        <begin position="664"/>
        <end position="708"/>
    </location>
</feature>
<dbReference type="InterPro" id="IPR017441">
    <property type="entry name" value="Protein_kinase_ATP_BS"/>
</dbReference>
<dbReference type="PROSITE" id="PS50125">
    <property type="entry name" value="GUANYLATE_CYCLASE_2"/>
    <property type="match status" value="1"/>
</dbReference>
<dbReference type="Pfam" id="PF07714">
    <property type="entry name" value="PK_Tyr_Ser-Thr"/>
    <property type="match status" value="1"/>
</dbReference>
<comment type="subcellular location">
    <subcellularLocation>
        <location evidence="1">Membrane</location>
        <topology evidence="1">Single-pass membrane protein</topology>
    </subcellularLocation>
</comment>
<evidence type="ECO:0000256" key="12">
    <source>
        <dbReference type="PROSITE-ProRule" id="PRU10141"/>
    </source>
</evidence>
<dbReference type="GO" id="GO:0004674">
    <property type="term" value="F:protein serine/threonine kinase activity"/>
    <property type="evidence" value="ECO:0007669"/>
    <property type="project" value="UniProtKB-KW"/>
</dbReference>
<dbReference type="PANTHER" id="PTHR11920">
    <property type="entry name" value="GUANYLYL CYCLASE"/>
    <property type="match status" value="1"/>
</dbReference>
<keyword evidence="9" id="KW-0456">Lyase</keyword>
<dbReference type="InterPro" id="IPR050401">
    <property type="entry name" value="Cyclic_nucleotide_synthase"/>
</dbReference>
<dbReference type="InterPro" id="IPR011009">
    <property type="entry name" value="Kinase-like_dom_sf"/>
</dbReference>
<dbReference type="GO" id="GO:0004016">
    <property type="term" value="F:adenylate cyclase activity"/>
    <property type="evidence" value="ECO:0007669"/>
    <property type="project" value="TreeGrafter"/>
</dbReference>
<dbReference type="InterPro" id="IPR001054">
    <property type="entry name" value="A/G_cyclase"/>
</dbReference>
<dbReference type="InterPro" id="IPR001245">
    <property type="entry name" value="Ser-Thr/Tyr_kinase_cat_dom"/>
</dbReference>
<dbReference type="OrthoDB" id="164695at2759"/>
<keyword evidence="3" id="KW-0723">Serine/threonine-protein kinase</keyword>
<dbReference type="InterPro" id="IPR008271">
    <property type="entry name" value="Ser/Thr_kinase_AS"/>
</dbReference>
<dbReference type="EMBL" id="CAICTM010000060">
    <property type="protein sequence ID" value="CAB9499442.1"/>
    <property type="molecule type" value="Genomic_DNA"/>
</dbReference>
<feature type="repeat" description="Filamin" evidence="11">
    <location>
        <begin position="445"/>
        <end position="549"/>
    </location>
</feature>
<keyword evidence="19" id="KW-1185">Reference proteome</keyword>
<dbReference type="Pfam" id="PF12974">
    <property type="entry name" value="Phosphonate-bd"/>
    <property type="match status" value="1"/>
</dbReference>
<dbReference type="Pfam" id="PF00211">
    <property type="entry name" value="Guanylate_cyc"/>
    <property type="match status" value="1"/>
</dbReference>
<dbReference type="Proteomes" id="UP001153069">
    <property type="component" value="Unassembled WGS sequence"/>
</dbReference>
<accession>A0A9N8DA63</accession>
<keyword evidence="8 14" id="KW-0472">Membrane</keyword>
<feature type="region of interest" description="Disordered" evidence="13">
    <location>
        <begin position="1300"/>
        <end position="1320"/>
    </location>
</feature>
<evidence type="ECO:0000256" key="11">
    <source>
        <dbReference type="PROSITE-ProRule" id="PRU00087"/>
    </source>
</evidence>
<keyword evidence="15" id="KW-0732">Signal</keyword>
<keyword evidence="7 14" id="KW-1133">Transmembrane helix</keyword>
<gene>
    <name evidence="18" type="ORF">SEMRO_61_G034950.1</name>
</gene>
<organism evidence="18 19">
    <name type="scientific">Seminavis robusta</name>
    <dbReference type="NCBI Taxonomy" id="568900"/>
    <lineage>
        <taxon>Eukaryota</taxon>
        <taxon>Sar</taxon>
        <taxon>Stramenopiles</taxon>
        <taxon>Ochrophyta</taxon>
        <taxon>Bacillariophyta</taxon>
        <taxon>Bacillariophyceae</taxon>
        <taxon>Bacillariophycidae</taxon>
        <taxon>Naviculales</taxon>
        <taxon>Naviculaceae</taxon>
        <taxon>Seminavis</taxon>
    </lineage>
</organism>
<dbReference type="EC" id="4.6.1.2" evidence="2"/>
<dbReference type="Gene3D" id="3.30.70.1230">
    <property type="entry name" value="Nucleotide cyclase"/>
    <property type="match status" value="1"/>
</dbReference>
<evidence type="ECO:0000256" key="8">
    <source>
        <dbReference type="ARBA" id="ARBA00023136"/>
    </source>
</evidence>
<dbReference type="InterPro" id="IPR003607">
    <property type="entry name" value="HD/PDEase_dom"/>
</dbReference>
<feature type="chain" id="PRO_5040486645" description="guanylate cyclase" evidence="15">
    <location>
        <begin position="22"/>
        <end position="1732"/>
    </location>
</feature>
<feature type="signal peptide" evidence="15">
    <location>
        <begin position="1"/>
        <end position="21"/>
    </location>
</feature>
<dbReference type="PRINTS" id="PR00109">
    <property type="entry name" value="TYRKINASE"/>
</dbReference>
<feature type="domain" description="Protein kinase" evidence="16">
    <location>
        <begin position="632"/>
        <end position="1032"/>
    </location>
</feature>
<reference evidence="18" key="1">
    <citation type="submission" date="2020-06" db="EMBL/GenBank/DDBJ databases">
        <authorList>
            <consortium name="Plant Systems Biology data submission"/>
        </authorList>
    </citation>
    <scope>NUCLEOTIDE SEQUENCE</scope>
    <source>
        <strain evidence="18">D6</strain>
    </source>
</reference>
<feature type="compositionally biased region" description="Polar residues" evidence="13">
    <location>
        <begin position="688"/>
        <end position="699"/>
    </location>
</feature>
<dbReference type="FunFam" id="3.30.70.1230:FF:000030">
    <property type="entry name" value="Si:ch211-215j19.12"/>
    <property type="match status" value="1"/>
</dbReference>
<dbReference type="SUPFAM" id="SSF55073">
    <property type="entry name" value="Nucleotide cyclase"/>
    <property type="match status" value="1"/>
</dbReference>
<evidence type="ECO:0000256" key="9">
    <source>
        <dbReference type="ARBA" id="ARBA00023239"/>
    </source>
</evidence>
<keyword evidence="5 12" id="KW-0547">Nucleotide-binding</keyword>
<keyword evidence="4 14" id="KW-0812">Transmembrane</keyword>
<dbReference type="InterPro" id="IPR000719">
    <property type="entry name" value="Prot_kinase_dom"/>
</dbReference>
<dbReference type="PROSITE" id="PS50011">
    <property type="entry name" value="PROTEIN_KINASE_DOM"/>
    <property type="match status" value="1"/>
</dbReference>
<dbReference type="InterPro" id="IPR017868">
    <property type="entry name" value="Filamin/ABP280_repeat-like"/>
</dbReference>
<evidence type="ECO:0000256" key="13">
    <source>
        <dbReference type="SAM" id="MobiDB-lite"/>
    </source>
</evidence>
<evidence type="ECO:0000256" key="6">
    <source>
        <dbReference type="ARBA" id="ARBA00022840"/>
    </source>
</evidence>